<dbReference type="PRINTS" id="PR00503">
    <property type="entry name" value="BROMODOMAIN"/>
</dbReference>
<dbReference type="FunFam" id="2.130.10.10:FF:001397">
    <property type="entry name" value="AGAP002030-PA-like protein"/>
    <property type="match status" value="1"/>
</dbReference>
<dbReference type="SUPFAM" id="SSF47370">
    <property type="entry name" value="Bromodomain"/>
    <property type="match status" value="2"/>
</dbReference>
<dbReference type="Pfam" id="PF00439">
    <property type="entry name" value="Bromodomain"/>
    <property type="match status" value="2"/>
</dbReference>
<dbReference type="FunFam" id="2.130.10.10:FF:000674">
    <property type="entry name" value="WD-repeat protein, putative"/>
    <property type="match status" value="1"/>
</dbReference>
<dbReference type="GO" id="GO:0008360">
    <property type="term" value="P:regulation of cell shape"/>
    <property type="evidence" value="ECO:0007669"/>
    <property type="project" value="TreeGrafter"/>
</dbReference>
<dbReference type="CDD" id="cd05529">
    <property type="entry name" value="Bromo_WDR9_I_like"/>
    <property type="match status" value="1"/>
</dbReference>
<dbReference type="InterPro" id="IPR018359">
    <property type="entry name" value="Bromodomain_CS"/>
</dbReference>
<evidence type="ECO:0000256" key="3">
    <source>
        <dbReference type="ARBA" id="ARBA00023117"/>
    </source>
</evidence>
<protein>
    <submittedName>
        <fullName evidence="9">Bromodomain and WD repeat-containing protein 3</fullName>
    </submittedName>
</protein>
<feature type="compositionally biased region" description="Polar residues" evidence="6">
    <location>
        <begin position="744"/>
        <end position="759"/>
    </location>
</feature>
<dbReference type="InterPro" id="IPR036322">
    <property type="entry name" value="WD40_repeat_dom_sf"/>
</dbReference>
<dbReference type="FunFam" id="2.130.10.10:FF:000997">
    <property type="entry name" value="AGAP002030-PA-like protein"/>
    <property type="match status" value="1"/>
</dbReference>
<feature type="repeat" description="WD" evidence="5">
    <location>
        <begin position="393"/>
        <end position="428"/>
    </location>
</feature>
<feature type="compositionally biased region" description="Basic residues" evidence="6">
    <location>
        <begin position="1711"/>
        <end position="1727"/>
    </location>
</feature>
<dbReference type="FunFam" id="1.20.920.10:FF:000066">
    <property type="entry name" value="Transcription initiation factor TFIID subunit 1"/>
    <property type="match status" value="1"/>
</dbReference>
<feature type="compositionally biased region" description="Low complexity" evidence="6">
    <location>
        <begin position="1384"/>
        <end position="1397"/>
    </location>
</feature>
<feature type="region of interest" description="Disordered" evidence="6">
    <location>
        <begin position="1376"/>
        <end position="1414"/>
    </location>
</feature>
<dbReference type="InterPro" id="IPR057451">
    <property type="entry name" value="BRWD/PHIP_AD"/>
</dbReference>
<dbReference type="InterPro" id="IPR001680">
    <property type="entry name" value="WD40_rpt"/>
</dbReference>
<organism evidence="8 9">
    <name type="scientific">Drosophila hydei</name>
    <name type="common">Fruit fly</name>
    <dbReference type="NCBI Taxonomy" id="7224"/>
    <lineage>
        <taxon>Eukaryota</taxon>
        <taxon>Metazoa</taxon>
        <taxon>Ecdysozoa</taxon>
        <taxon>Arthropoda</taxon>
        <taxon>Hexapoda</taxon>
        <taxon>Insecta</taxon>
        <taxon>Pterygota</taxon>
        <taxon>Neoptera</taxon>
        <taxon>Endopterygota</taxon>
        <taxon>Diptera</taxon>
        <taxon>Brachycera</taxon>
        <taxon>Muscomorpha</taxon>
        <taxon>Ephydroidea</taxon>
        <taxon>Drosophilidae</taxon>
        <taxon>Drosophila</taxon>
    </lineage>
</organism>
<sequence>MTEEEAEKSISVEFQYDNFCNFVIKCVIMENRQPSLNDVIVPELYFLISKFLTAGPLEETAKVLVQELEQKKVLPRRTDWLGNEHEQTFAELEQKYAHIGPNHLLEICSRLGPLVDKELAPSVPGISSLLGTGRQNLLRTKDTVYRHRTLRDYCTRLHGISLPDSTLTKPIHNLTKVINGREHGGLVRRKLLVPTDLYRKTKLLRRTVGHLSSVYCVLFDRTGRYIITGADDLLIKIWSAADGRLLATLRGASAEITDIAINLDNTMLAAGSVDRILRVWDMQTTSPIAVLAAHTGMITSVNFCPSPRSDLKYLVTTSTDGSIAFWQYSTPRGQKITFAPRPTQYHEKLRPGQAQMMCTTFSPGGMFLAAGSADHHVRVYMMAEDGPKRILEIEAYTDAVDSVQWSHRGLRFISGSKDGTAHIWTFESQQWKSIKLCMTERLPSCPEPEEGKKLKVTMVAWDASDRYVITAVNDFTIKIWDSKSAKLHRVLRGHKDELYVLESNPRDEHVLLSAGHDGQVFLWDIEQGVYVAQFFNDIDGQGHGSVFDAKWSPDGTMIAATDSHGHILIFGLGIGTEKYKLLPTELFFHTDFRPLLRDAHHHVVDEQTQIMPHLMPPPFLVDADGNPHPTKYQRYVPGRERCSTDQLIPNLTVGIDGIVIEDNINAPPNAAAPAPAAAVAVGVGGVAAGAIGPGGNGPGGNYSHIDRMIAALANRQGNNVNNANANDGNILNQSFERLIMRQGQDQLPDSNSSRSTPQRGNVLGGRRSLAEGAPRQGWAAALPAAPAPAAGEQLQAEPLLAVLPAQQAMPLKFVRRTYVRPMKYAQLQNLKQTIYSAGQYEMQEYKREMRRRPIMINTASAASALLAGVGRQRNTRSNGGGRPGRRRGAQSGQQQQGGQPPAYRTRAVRGQEEDNYEDAAVAAPHEEEEDDDSSNSSGDTSYSNVEENLEDSSEESDTDSSDYSDWVADTPGPNLEPPKRSKRKPLSRRRTITDDSSDDATPGHAAASSKKRGRKRVLIPPTAPNGEIPELYRPAEWLSEVIPRKAPYYPQMGDEIVYFRQGHQRYLEAVRLKKVYKLSHSSEPWNFRTLRDHELVRVIGIKYEIRPPRLCCLKLAIIDDEGNMTGTTFKIKYHDMPDVLDFLVLRQTFDLAVQRNWNISDRFRCMIGDGWWMGQIESRHALSADFPDSFFMCFRVRWDNGEYEYMSPWDMEPIDEQRLPDEVGGAVPVLPEEIRATLYQPKSEEWHRGDRDGTCRRIINGLEQVMRLSIAEHFLAPVDLNIYPDYAYLIEYPIDLTTVKSRFENHFYRRITSAQFDVRYLATNAEQYNRRHTSIVKHARIVTDLCLRIIREADEIDVAAVYHQLVDVYHSSESENEADSDVVPSTSTGPTTSAAAARQRVSSTRRSNRIRSDGDWRSDCRQLLDLMWQRPDSLPFREPVDTIEFPDYLEIIATPMDLRTVKEDLLGGNYDDPLDFAKDVRLIFLNSKNYNTNKRSRIYAMTLRLSALFESHIKTVVSSWKAARRRANKNKSGSSGRGSSSPSKRTPPDRATRRTQKPSGAARRLPAHTSEEDEDDDDDDDDDDSVAQQQAPRGPQRGNRRRNGVAASTAISSSNRVTSSSSNPQQRRHESSSNSDSDEEEEEEETTSDASSDENEDDEAHSNGSSPQQARRRRGRPARQNVSDDETNANDSEESYNPNERRGRGRAGGGNKRKVNSKRRHNNKRHRSDQDGQQPGGSRGAAAAQTRRTRRLLGSSEEENHTTASHSHPDDSTQDSQAPRKKGRPAKSKSSTTVGNGPSTSAAAASAGSSVESPSRNTRANGARSQNAAENDHSYHLPVRNGRIIDSDTDSHGPVGRPTRQSAKRALMDWARGSDIEEEEEDDESEEAEEILPTPTPTKDDLPSTSRAALGQAGASATATSSRQLRTNRNTVVTAAAESEDDDDSDNEPLANNQQKTATGPAKTSTPAPHPLTLRRRLPSVPLSTHMTRSHATSTTSSSTQQEPAMAAHDHNYLGNESAAASRAPRRVLSRHQRNADELDTSIDPLNNSRLLSLMSNPRRPTSTTNNATTRRLRARTSQEHSQSEEEAQAAELPEEEEAAASDEGTDGGSSSQGSNDDDDDNEPTATDSEDNQPLTSYVSPSNGRTRRKTKTSSSSAATVTQGREQRQRRRGRAPSDQSANDDDDDDYEAPRGRPNRLRSNQRSGRNQKRPRYNEQSDEEDQQEGHSQRKRIRNGDAQAATNNNSSQEREQQPHLEDGDGSSTVDSDEQLVSVSSRGRVRKISAKARGIFKD</sequence>
<dbReference type="InterPro" id="IPR001487">
    <property type="entry name" value="Bromodomain"/>
</dbReference>
<dbReference type="GO" id="GO:0007010">
    <property type="term" value="P:cytoskeleton organization"/>
    <property type="evidence" value="ECO:0007669"/>
    <property type="project" value="TreeGrafter"/>
</dbReference>
<reference evidence="9" key="1">
    <citation type="submission" date="2025-08" db="UniProtKB">
        <authorList>
            <consortium name="RefSeq"/>
        </authorList>
    </citation>
    <scope>IDENTIFICATION</scope>
    <source>
        <strain evidence="9">15085-1641.00</strain>
        <tissue evidence="9">Whole body</tissue>
    </source>
</reference>
<dbReference type="Pfam" id="PF25437">
    <property type="entry name" value="BRWD1_N"/>
    <property type="match status" value="1"/>
</dbReference>
<feature type="repeat" description="WD" evidence="5">
    <location>
        <begin position="249"/>
        <end position="290"/>
    </location>
</feature>
<feature type="compositionally biased region" description="Acidic residues" evidence="6">
    <location>
        <begin position="947"/>
        <end position="962"/>
    </location>
</feature>
<name>A0A6J1LCY4_DROHY</name>
<feature type="region of interest" description="Disordered" evidence="6">
    <location>
        <begin position="1520"/>
        <end position="2292"/>
    </location>
</feature>
<feature type="compositionally biased region" description="Low complexity" evidence="6">
    <location>
        <begin position="889"/>
        <end position="901"/>
    </location>
</feature>
<evidence type="ECO:0000313" key="8">
    <source>
        <dbReference type="Proteomes" id="UP000504633"/>
    </source>
</evidence>
<feature type="repeat" description="WD" evidence="5">
    <location>
        <begin position="207"/>
        <end position="248"/>
    </location>
</feature>
<keyword evidence="3 4" id="KW-0103">Bromodomain</keyword>
<dbReference type="GO" id="GO:0006357">
    <property type="term" value="P:regulation of transcription by RNA polymerase II"/>
    <property type="evidence" value="ECO:0007669"/>
    <property type="project" value="TreeGrafter"/>
</dbReference>
<dbReference type="PROSITE" id="PS00633">
    <property type="entry name" value="BROMODOMAIN_1"/>
    <property type="match status" value="1"/>
</dbReference>
<dbReference type="GeneID" id="111593597"/>
<dbReference type="InterPro" id="IPR057452">
    <property type="entry name" value="BRWD/PHIP_N"/>
</dbReference>
<dbReference type="SMART" id="SM00297">
    <property type="entry name" value="BROMO"/>
    <property type="match status" value="2"/>
</dbReference>
<dbReference type="GO" id="GO:0005634">
    <property type="term" value="C:nucleus"/>
    <property type="evidence" value="ECO:0007669"/>
    <property type="project" value="TreeGrafter"/>
</dbReference>
<evidence type="ECO:0000256" key="6">
    <source>
        <dbReference type="SAM" id="MobiDB-lite"/>
    </source>
</evidence>
<feature type="compositionally biased region" description="Low complexity" evidence="6">
    <location>
        <begin position="1903"/>
        <end position="1924"/>
    </location>
</feature>
<feature type="compositionally biased region" description="Low complexity" evidence="6">
    <location>
        <begin position="1587"/>
        <end position="1597"/>
    </location>
</feature>
<feature type="compositionally biased region" description="Basic and acidic residues" evidence="6">
    <location>
        <begin position="2247"/>
        <end position="2257"/>
    </location>
</feature>
<feature type="compositionally biased region" description="Low complexity" evidence="6">
    <location>
        <begin position="1530"/>
        <end position="1544"/>
    </location>
</feature>
<feature type="compositionally biased region" description="Polar residues" evidence="6">
    <location>
        <begin position="1950"/>
        <end position="1967"/>
    </location>
</feature>
<gene>
    <name evidence="9" type="primary">LOC111593597</name>
</gene>
<feature type="compositionally biased region" description="Acidic residues" evidence="6">
    <location>
        <begin position="1571"/>
        <end position="1585"/>
    </location>
</feature>
<dbReference type="Proteomes" id="UP000504633">
    <property type="component" value="Unplaced"/>
</dbReference>
<feature type="region of interest" description="Disordered" evidence="6">
    <location>
        <begin position="866"/>
        <end position="1025"/>
    </location>
</feature>
<dbReference type="PROSITE" id="PS50294">
    <property type="entry name" value="WD_REPEATS_REGION"/>
    <property type="match status" value="6"/>
</dbReference>
<dbReference type="Pfam" id="PF00400">
    <property type="entry name" value="WD40"/>
    <property type="match status" value="8"/>
</dbReference>
<feature type="domain" description="Bromo" evidence="7">
    <location>
        <begin position="1266"/>
        <end position="1336"/>
    </location>
</feature>
<evidence type="ECO:0000259" key="7">
    <source>
        <dbReference type="PROSITE" id="PS50014"/>
    </source>
</evidence>
<feature type="repeat" description="WD" evidence="5">
    <location>
        <begin position="291"/>
        <end position="336"/>
    </location>
</feature>
<dbReference type="InterPro" id="IPR052060">
    <property type="entry name" value="Bromo_WD_repeat"/>
</dbReference>
<feature type="repeat" description="WD" evidence="5">
    <location>
        <begin position="449"/>
        <end position="490"/>
    </location>
</feature>
<feature type="domain" description="Bromo" evidence="7">
    <location>
        <begin position="1428"/>
        <end position="1498"/>
    </location>
</feature>
<dbReference type="SMART" id="SM00320">
    <property type="entry name" value="WD40"/>
    <property type="match status" value="8"/>
</dbReference>
<feature type="compositionally biased region" description="Acidic residues" evidence="6">
    <location>
        <begin position="1683"/>
        <end position="1694"/>
    </location>
</feature>
<feature type="compositionally biased region" description="Acidic residues" evidence="6">
    <location>
        <begin position="1636"/>
        <end position="1659"/>
    </location>
</feature>
<dbReference type="CDD" id="cd00200">
    <property type="entry name" value="WD40"/>
    <property type="match status" value="1"/>
</dbReference>
<dbReference type="InterPro" id="IPR015943">
    <property type="entry name" value="WD40/YVTN_repeat-like_dom_sf"/>
</dbReference>
<evidence type="ECO:0000313" key="9">
    <source>
        <dbReference type="RefSeq" id="XP_023162222.2"/>
    </source>
</evidence>
<dbReference type="FunFam" id="1.20.920.10:FF:000044">
    <property type="entry name" value="Bromodomain and WD repeat domain-containing 1"/>
    <property type="match status" value="1"/>
</dbReference>
<feature type="compositionally biased region" description="Low complexity" evidence="6">
    <location>
        <begin position="1799"/>
        <end position="1815"/>
    </location>
</feature>
<feature type="compositionally biased region" description="Polar residues" evidence="6">
    <location>
        <begin position="2132"/>
        <end position="2144"/>
    </location>
</feature>
<dbReference type="PROSITE" id="PS50082">
    <property type="entry name" value="WD_REPEATS_2"/>
    <property type="match status" value="6"/>
</dbReference>
<feature type="compositionally biased region" description="Polar residues" evidence="6">
    <location>
        <begin position="2260"/>
        <end position="2275"/>
    </location>
</feature>
<dbReference type="InterPro" id="IPR019775">
    <property type="entry name" value="WD40_repeat_CS"/>
</dbReference>
<dbReference type="PROSITE" id="PS50014">
    <property type="entry name" value="BROMODOMAIN_2"/>
    <property type="match status" value="2"/>
</dbReference>
<keyword evidence="8" id="KW-1185">Reference proteome</keyword>
<evidence type="ECO:0000256" key="1">
    <source>
        <dbReference type="ARBA" id="ARBA00022574"/>
    </source>
</evidence>
<keyword evidence="1 5" id="KW-0853">WD repeat</keyword>
<dbReference type="CTD" id="254065"/>
<dbReference type="InterPro" id="IPR036427">
    <property type="entry name" value="Bromodomain-like_sf"/>
</dbReference>
<dbReference type="PANTHER" id="PTHR16266:SF17">
    <property type="entry name" value="BRWD3"/>
    <property type="match status" value="1"/>
</dbReference>
<feature type="compositionally biased region" description="Low complexity" evidence="6">
    <location>
        <begin position="1984"/>
        <end position="2000"/>
    </location>
</feature>
<keyword evidence="2" id="KW-0677">Repeat</keyword>
<feature type="compositionally biased region" description="Basic residues" evidence="6">
    <location>
        <begin position="2024"/>
        <end position="2033"/>
    </location>
</feature>
<dbReference type="SUPFAM" id="SSF50978">
    <property type="entry name" value="WD40 repeat-like"/>
    <property type="match status" value="1"/>
</dbReference>
<dbReference type="KEGG" id="dhe:111593597"/>
<feature type="compositionally biased region" description="Polar residues" evidence="6">
    <location>
        <begin position="1816"/>
        <end position="1829"/>
    </location>
</feature>
<feature type="compositionally biased region" description="Low complexity" evidence="6">
    <location>
        <begin position="2045"/>
        <end position="2070"/>
    </location>
</feature>
<feature type="region of interest" description="Disordered" evidence="6">
    <location>
        <begin position="744"/>
        <end position="765"/>
    </location>
</feature>
<proteinExistence type="predicted"/>
<evidence type="ECO:0000256" key="4">
    <source>
        <dbReference type="PROSITE-ProRule" id="PRU00035"/>
    </source>
</evidence>
<accession>A0A6J1LCY4</accession>
<feature type="compositionally biased region" description="Polar residues" evidence="6">
    <location>
        <begin position="1788"/>
        <end position="1798"/>
    </location>
</feature>
<feature type="compositionally biased region" description="Basic residues" evidence="6">
    <location>
        <begin position="980"/>
        <end position="990"/>
    </location>
</feature>
<dbReference type="Gene3D" id="1.20.920.10">
    <property type="entry name" value="Bromodomain-like"/>
    <property type="match status" value="2"/>
</dbReference>
<evidence type="ECO:0000256" key="5">
    <source>
        <dbReference type="PROSITE-ProRule" id="PRU00221"/>
    </source>
</evidence>
<dbReference type="PROSITE" id="PS00678">
    <property type="entry name" value="WD_REPEATS_1"/>
    <property type="match status" value="2"/>
</dbReference>
<evidence type="ECO:0000256" key="2">
    <source>
        <dbReference type="ARBA" id="ARBA00022737"/>
    </source>
</evidence>
<dbReference type="RefSeq" id="XP_023162222.2">
    <property type="nucleotide sequence ID" value="XM_023306454.2"/>
</dbReference>
<dbReference type="PANTHER" id="PTHR16266">
    <property type="entry name" value="WD REPEAT DOMAIN 9"/>
    <property type="match status" value="1"/>
</dbReference>
<dbReference type="OMA" id="NELFFHT"/>
<feature type="compositionally biased region" description="Acidic residues" evidence="6">
    <location>
        <begin position="1876"/>
        <end position="1890"/>
    </location>
</feature>
<dbReference type="Gene3D" id="2.130.10.10">
    <property type="entry name" value="YVTN repeat-like/Quinoprotein amine dehydrogenase"/>
    <property type="match status" value="3"/>
</dbReference>
<feature type="compositionally biased region" description="Acidic residues" evidence="6">
    <location>
        <begin position="2085"/>
        <end position="2106"/>
    </location>
</feature>
<feature type="compositionally biased region" description="Low complexity" evidence="6">
    <location>
        <begin position="1608"/>
        <end position="1622"/>
    </location>
</feature>
<dbReference type="OrthoDB" id="10265743at2759"/>
<feature type="compositionally biased region" description="Low complexity" evidence="6">
    <location>
        <begin position="2152"/>
        <end position="2163"/>
    </location>
</feature>
<feature type="compositionally biased region" description="Acidic residues" evidence="6">
    <location>
        <begin position="2116"/>
        <end position="2131"/>
    </location>
</feature>
<feature type="compositionally biased region" description="Acidic residues" evidence="6">
    <location>
        <begin position="1938"/>
        <end position="1947"/>
    </location>
</feature>
<dbReference type="Pfam" id="PF25313">
    <property type="entry name" value="BRWD_AD"/>
    <property type="match status" value="1"/>
</dbReference>
<feature type="repeat" description="WD" evidence="5">
    <location>
        <begin position="491"/>
        <end position="533"/>
    </location>
</feature>